<name>A0AAE1DEA9_9GAST</name>
<protein>
    <submittedName>
        <fullName evidence="1">Uncharacterized protein</fullName>
    </submittedName>
</protein>
<dbReference type="AlphaFoldDB" id="A0AAE1DEA9"/>
<organism evidence="1 2">
    <name type="scientific">Elysia crispata</name>
    <name type="common">lettuce slug</name>
    <dbReference type="NCBI Taxonomy" id="231223"/>
    <lineage>
        <taxon>Eukaryota</taxon>
        <taxon>Metazoa</taxon>
        <taxon>Spiralia</taxon>
        <taxon>Lophotrochozoa</taxon>
        <taxon>Mollusca</taxon>
        <taxon>Gastropoda</taxon>
        <taxon>Heterobranchia</taxon>
        <taxon>Euthyneura</taxon>
        <taxon>Panpulmonata</taxon>
        <taxon>Sacoglossa</taxon>
        <taxon>Placobranchoidea</taxon>
        <taxon>Plakobranchidae</taxon>
        <taxon>Elysia</taxon>
    </lineage>
</organism>
<accession>A0AAE1DEA9</accession>
<reference evidence="1" key="1">
    <citation type="journal article" date="2023" name="G3 (Bethesda)">
        <title>A reference genome for the long-term kleptoplast-retaining sea slug Elysia crispata morphotype clarki.</title>
        <authorList>
            <person name="Eastman K.E."/>
            <person name="Pendleton A.L."/>
            <person name="Shaikh M.A."/>
            <person name="Suttiyut T."/>
            <person name="Ogas R."/>
            <person name="Tomko P."/>
            <person name="Gavelis G."/>
            <person name="Widhalm J.R."/>
            <person name="Wisecaver J.H."/>
        </authorList>
    </citation>
    <scope>NUCLEOTIDE SEQUENCE</scope>
    <source>
        <strain evidence="1">ECLA1</strain>
    </source>
</reference>
<evidence type="ECO:0000313" key="1">
    <source>
        <dbReference type="EMBL" id="KAK3766258.1"/>
    </source>
</evidence>
<dbReference type="EMBL" id="JAWDGP010004242">
    <property type="protein sequence ID" value="KAK3766258.1"/>
    <property type="molecule type" value="Genomic_DNA"/>
</dbReference>
<dbReference type="Proteomes" id="UP001283361">
    <property type="component" value="Unassembled WGS sequence"/>
</dbReference>
<comment type="caution">
    <text evidence="1">The sequence shown here is derived from an EMBL/GenBank/DDBJ whole genome shotgun (WGS) entry which is preliminary data.</text>
</comment>
<gene>
    <name evidence="1" type="ORF">RRG08_036895</name>
</gene>
<sequence>MTVLGDRRPSKFQPYIRTMNNDSNTCTFFKTLFLNFLPPEIRRVSGQTPKTELEGLAETANKITEIDHTSIPIAATLVCKSSVLTGMSRLTHQEVKESDCSGYASIDVLQDPQSNFILCKCRSRFGIKARRCDRSVDGLLFQRAVVLHTQRFAVGGSCLCQPRRSPWPFERT</sequence>
<keyword evidence="2" id="KW-1185">Reference proteome</keyword>
<evidence type="ECO:0000313" key="2">
    <source>
        <dbReference type="Proteomes" id="UP001283361"/>
    </source>
</evidence>
<proteinExistence type="predicted"/>